<dbReference type="AlphaFoldDB" id="R8HFJ6"/>
<feature type="transmembrane region" description="Helical" evidence="1">
    <location>
        <begin position="45"/>
        <end position="66"/>
    </location>
</feature>
<dbReference type="HOGENOM" id="CLU_1792536_0_0_9"/>
<protein>
    <submittedName>
        <fullName evidence="2">Uncharacterized protein</fullName>
    </submittedName>
</protein>
<gene>
    <name evidence="2" type="ORF">IIC_04324</name>
</gene>
<feature type="transmembrane region" description="Helical" evidence="1">
    <location>
        <begin position="7"/>
        <end position="25"/>
    </location>
</feature>
<evidence type="ECO:0000313" key="2">
    <source>
        <dbReference type="EMBL" id="EOO71551.1"/>
    </source>
</evidence>
<reference evidence="2 3" key="1">
    <citation type="submission" date="2012-12" db="EMBL/GenBank/DDBJ databases">
        <title>The Genome Sequence of Bacillus cereus VD021.</title>
        <authorList>
            <consortium name="The Broad Institute Genome Sequencing Platform"/>
            <consortium name="The Broad Institute Genome Sequencing Center for Infectious Disease"/>
            <person name="Feldgarden M."/>
            <person name="Van der Auwera G.A."/>
            <person name="Mahillon J."/>
            <person name="Duprez V."/>
            <person name="Timmery S."/>
            <person name="Mattelet C."/>
            <person name="Dierick K."/>
            <person name="Sun M."/>
            <person name="Yu Z."/>
            <person name="Zhu L."/>
            <person name="Hu X."/>
            <person name="Shank E.B."/>
            <person name="Swiecicka I."/>
            <person name="Hansen B.M."/>
            <person name="Andrup L."/>
            <person name="Walker B."/>
            <person name="Young S.K."/>
            <person name="Zeng Q."/>
            <person name="Gargeya S."/>
            <person name="Fitzgerald M."/>
            <person name="Haas B."/>
            <person name="Abouelleil A."/>
            <person name="Alvarado L."/>
            <person name="Arachchi H.M."/>
            <person name="Berlin A.M."/>
            <person name="Chapman S.B."/>
            <person name="Dewar J."/>
            <person name="Goldberg J."/>
            <person name="Griggs A."/>
            <person name="Gujja S."/>
            <person name="Hansen M."/>
            <person name="Howarth C."/>
            <person name="Imamovic A."/>
            <person name="Larimer J."/>
            <person name="McCowan C."/>
            <person name="Murphy C."/>
            <person name="Neiman D."/>
            <person name="Pearson M."/>
            <person name="Priest M."/>
            <person name="Roberts A."/>
            <person name="Saif S."/>
            <person name="Shea T."/>
            <person name="Sisk P."/>
            <person name="Sykes S."/>
            <person name="Wortman J."/>
            <person name="Nusbaum C."/>
            <person name="Birren B."/>
        </authorList>
    </citation>
    <scope>NUCLEOTIDE SEQUENCE [LARGE SCALE GENOMIC DNA]</scope>
    <source>
        <strain evidence="2 3">VD021</strain>
    </source>
</reference>
<evidence type="ECO:0000313" key="3">
    <source>
        <dbReference type="Proteomes" id="UP000014040"/>
    </source>
</evidence>
<evidence type="ECO:0000256" key="1">
    <source>
        <dbReference type="SAM" id="Phobius"/>
    </source>
</evidence>
<feature type="transmembrane region" description="Helical" evidence="1">
    <location>
        <begin position="105"/>
        <end position="132"/>
    </location>
</feature>
<sequence length="144" mass="17075">MKYNIHIYGLIGSIIGLIHTFFRMFEATLLTFLTMENWSLTKYILIYLPFGLCIAGIVIGLLFLFFQRFLKPFIFFIILSAVNAAFLSFESLYRLIFDVLPNGYFYMFISDFFWCFLTISPMIYFIIICISIKSLYNNYKKTQK</sequence>
<comment type="caution">
    <text evidence="2">The sequence shown here is derived from an EMBL/GenBank/DDBJ whole genome shotgun (WGS) entry which is preliminary data.</text>
</comment>
<proteinExistence type="predicted"/>
<feature type="transmembrane region" description="Helical" evidence="1">
    <location>
        <begin position="73"/>
        <end position="93"/>
    </location>
</feature>
<keyword evidence="1" id="KW-1133">Transmembrane helix</keyword>
<keyword evidence="1" id="KW-0472">Membrane</keyword>
<organism evidence="2 3">
    <name type="scientific">Bacillus cereus VD021</name>
    <dbReference type="NCBI Taxonomy" id="1053224"/>
    <lineage>
        <taxon>Bacteria</taxon>
        <taxon>Bacillati</taxon>
        <taxon>Bacillota</taxon>
        <taxon>Bacilli</taxon>
        <taxon>Bacillales</taxon>
        <taxon>Bacillaceae</taxon>
        <taxon>Bacillus</taxon>
        <taxon>Bacillus cereus group</taxon>
    </lineage>
</organism>
<dbReference type="EMBL" id="AHES01000041">
    <property type="protein sequence ID" value="EOO71551.1"/>
    <property type="molecule type" value="Genomic_DNA"/>
</dbReference>
<keyword evidence="1" id="KW-0812">Transmembrane</keyword>
<accession>R8HFJ6</accession>
<name>R8HFJ6_BACCE</name>
<dbReference type="Proteomes" id="UP000014040">
    <property type="component" value="Unassembled WGS sequence"/>
</dbReference>